<dbReference type="Gene3D" id="1.10.8.710">
    <property type="match status" value="1"/>
</dbReference>
<dbReference type="Gene3D" id="3.40.50.300">
    <property type="entry name" value="P-loop containing nucleotide triphosphate hydrolases"/>
    <property type="match status" value="5"/>
</dbReference>
<evidence type="ECO:0000256" key="1">
    <source>
        <dbReference type="ARBA" id="ARBA00004138"/>
    </source>
</evidence>
<dbReference type="PANTHER" id="PTHR46532:SF15">
    <property type="entry name" value="CYTOPLASMIC DYNEIN 2 HEAVY CHAIN 1"/>
    <property type="match status" value="1"/>
</dbReference>
<feature type="domain" description="AAA+ ATPase" evidence="22">
    <location>
        <begin position="1897"/>
        <end position="2043"/>
    </location>
</feature>
<keyword evidence="13 20" id="KW-0175">Coiled coil</keyword>
<dbReference type="InterPro" id="IPR013594">
    <property type="entry name" value="Dynein_heavy_tail"/>
</dbReference>
<reference evidence="24" key="1">
    <citation type="submission" date="2025-08" db="UniProtKB">
        <authorList>
            <consortium name="RefSeq"/>
        </authorList>
    </citation>
    <scope>IDENTIFICATION</scope>
</reference>
<dbReference type="InterPro" id="IPR043157">
    <property type="entry name" value="Dynein_AAA1S"/>
</dbReference>
<keyword evidence="23" id="KW-1185">Reference proteome</keyword>
<evidence type="ECO:0000256" key="2">
    <source>
        <dbReference type="ARBA" id="ARBA00004202"/>
    </source>
</evidence>
<dbReference type="Gene3D" id="3.10.490.20">
    <property type="match status" value="1"/>
</dbReference>
<dbReference type="InterPro" id="IPR042228">
    <property type="entry name" value="Dynein_linker_3"/>
</dbReference>
<dbReference type="Pfam" id="PF22597">
    <property type="entry name" value="DYN_lid"/>
    <property type="match status" value="1"/>
</dbReference>
<accession>A0ABM1AE05</accession>
<evidence type="ECO:0000256" key="11">
    <source>
        <dbReference type="ARBA" id="ARBA00022840"/>
    </source>
</evidence>
<keyword evidence="7" id="KW-0963">Cytoplasm</keyword>
<dbReference type="Gene3D" id="3.20.180.20">
    <property type="entry name" value="Dynein heavy chain, N-terminal domain 2"/>
    <property type="match status" value="1"/>
</dbReference>
<dbReference type="InterPro" id="IPR013602">
    <property type="entry name" value="Dynein_heavy_linker"/>
</dbReference>
<feature type="region of interest" description="Disordered" evidence="21">
    <location>
        <begin position="77"/>
        <end position="99"/>
    </location>
</feature>
<evidence type="ECO:0000256" key="3">
    <source>
        <dbReference type="ARBA" id="ARBA00004245"/>
    </source>
</evidence>
<proteinExistence type="inferred from homology"/>
<dbReference type="InterPro" id="IPR004273">
    <property type="entry name" value="Dynein_heavy_D6_P-loop"/>
</dbReference>
<keyword evidence="12" id="KW-0243">Dynein</keyword>
<evidence type="ECO:0000313" key="24">
    <source>
        <dbReference type="RefSeq" id="XP_012945885.1"/>
    </source>
</evidence>
<dbReference type="Gene3D" id="1.10.8.720">
    <property type="entry name" value="Region D6 of dynein motor"/>
    <property type="match status" value="1"/>
</dbReference>
<dbReference type="Gene3D" id="1.20.920.20">
    <property type="match status" value="1"/>
</dbReference>
<dbReference type="Proteomes" id="UP000694888">
    <property type="component" value="Unplaced"/>
</dbReference>
<evidence type="ECO:0000256" key="16">
    <source>
        <dbReference type="ARBA" id="ARBA00023175"/>
    </source>
</evidence>
<evidence type="ECO:0000256" key="9">
    <source>
        <dbReference type="ARBA" id="ARBA00022741"/>
    </source>
</evidence>
<dbReference type="Pfam" id="PF08393">
    <property type="entry name" value="DHC_N2"/>
    <property type="match status" value="1"/>
</dbReference>
<organism evidence="23 24">
    <name type="scientific">Aplysia californica</name>
    <name type="common">California sea hare</name>
    <dbReference type="NCBI Taxonomy" id="6500"/>
    <lineage>
        <taxon>Eukaryota</taxon>
        <taxon>Metazoa</taxon>
        <taxon>Spiralia</taxon>
        <taxon>Lophotrochozoa</taxon>
        <taxon>Mollusca</taxon>
        <taxon>Gastropoda</taxon>
        <taxon>Heterobranchia</taxon>
        <taxon>Euthyneura</taxon>
        <taxon>Tectipleura</taxon>
        <taxon>Aplysiida</taxon>
        <taxon>Aplysioidea</taxon>
        <taxon>Aplysiidae</taxon>
        <taxon>Aplysia</taxon>
    </lineage>
</organism>
<evidence type="ECO:0000256" key="10">
    <source>
        <dbReference type="ARBA" id="ARBA00022794"/>
    </source>
</evidence>
<evidence type="ECO:0000256" key="14">
    <source>
        <dbReference type="ARBA" id="ARBA00023069"/>
    </source>
</evidence>
<evidence type="ECO:0000256" key="12">
    <source>
        <dbReference type="ARBA" id="ARBA00023017"/>
    </source>
</evidence>
<evidence type="ECO:0000313" key="23">
    <source>
        <dbReference type="Proteomes" id="UP000694888"/>
    </source>
</evidence>
<keyword evidence="15" id="KW-0472">Membrane</keyword>
<evidence type="ECO:0000256" key="19">
    <source>
        <dbReference type="ARBA" id="ARBA00023902"/>
    </source>
</evidence>
<dbReference type="Pfam" id="PF12777">
    <property type="entry name" value="MT"/>
    <property type="match status" value="1"/>
</dbReference>
<keyword evidence="18" id="KW-0966">Cell projection</keyword>
<dbReference type="InterPro" id="IPR024317">
    <property type="entry name" value="Dynein_heavy_chain_D4_dom"/>
</dbReference>
<dbReference type="SMART" id="SM00382">
    <property type="entry name" value="AAA"/>
    <property type="match status" value="3"/>
</dbReference>
<dbReference type="InterPro" id="IPR035706">
    <property type="entry name" value="AAA_9"/>
</dbReference>
<dbReference type="Pfam" id="PF12781">
    <property type="entry name" value="AAA_9"/>
    <property type="match status" value="1"/>
</dbReference>
<dbReference type="Pfam" id="PF12780">
    <property type="entry name" value="AAA_8"/>
    <property type="match status" value="1"/>
</dbReference>
<evidence type="ECO:0000256" key="18">
    <source>
        <dbReference type="ARBA" id="ARBA00023273"/>
    </source>
</evidence>
<evidence type="ECO:0000256" key="6">
    <source>
        <dbReference type="ARBA" id="ARBA00022475"/>
    </source>
</evidence>
<dbReference type="InterPro" id="IPR049400">
    <property type="entry name" value="DYNC2H1_AAA_dom"/>
</dbReference>
<dbReference type="Pfam" id="PF03028">
    <property type="entry name" value="Dynein_heavy"/>
    <property type="match status" value="1"/>
</dbReference>
<dbReference type="SUPFAM" id="SSF52540">
    <property type="entry name" value="P-loop containing nucleoside triphosphate hydrolases"/>
    <property type="match status" value="4"/>
</dbReference>
<feature type="domain" description="AAA+ ATPase" evidence="22">
    <location>
        <begin position="2186"/>
        <end position="2341"/>
    </location>
</feature>
<dbReference type="InterPro" id="IPR035699">
    <property type="entry name" value="AAA_6"/>
</dbReference>
<dbReference type="PANTHER" id="PTHR46532">
    <property type="entry name" value="MALE FERTILITY FACTOR KL5"/>
    <property type="match status" value="1"/>
</dbReference>
<gene>
    <name evidence="24" type="primary">LOC101859067</name>
</gene>
<name>A0ABM1AE05_APLCA</name>
<dbReference type="Gene3D" id="1.10.8.1220">
    <property type="match status" value="1"/>
</dbReference>
<dbReference type="Pfam" id="PF12774">
    <property type="entry name" value="AAA_6"/>
    <property type="match status" value="1"/>
</dbReference>
<dbReference type="Gene3D" id="1.10.287.2620">
    <property type="match status" value="1"/>
</dbReference>
<keyword evidence="10" id="KW-0970">Cilium biogenesis/degradation</keyword>
<dbReference type="InterPro" id="IPR041228">
    <property type="entry name" value="Dynein_C"/>
</dbReference>
<protein>
    <recommendedName>
        <fullName evidence="19">Cytoplasmic dynein 2 heavy chain 1</fullName>
    </recommendedName>
</protein>
<dbReference type="Pfam" id="PF18198">
    <property type="entry name" value="AAA_lid_11"/>
    <property type="match status" value="1"/>
</dbReference>
<feature type="region of interest" description="Disordered" evidence="21">
    <location>
        <begin position="927"/>
        <end position="950"/>
    </location>
</feature>
<evidence type="ECO:0000259" key="22">
    <source>
        <dbReference type="SMART" id="SM00382"/>
    </source>
</evidence>
<dbReference type="InterPro" id="IPR054354">
    <property type="entry name" value="DYNC2H1-like_lid"/>
</dbReference>
<keyword evidence="17" id="KW-0206">Cytoskeleton</keyword>
<dbReference type="InterPro" id="IPR041658">
    <property type="entry name" value="AAA_lid_11"/>
</dbReference>
<dbReference type="RefSeq" id="XP_012945885.1">
    <property type="nucleotide sequence ID" value="XM_013090431.2"/>
</dbReference>
<feature type="coiled-coil region" evidence="20">
    <location>
        <begin position="3166"/>
        <end position="3200"/>
    </location>
</feature>
<dbReference type="Pfam" id="PF18199">
    <property type="entry name" value="Dynein_C"/>
    <property type="match status" value="1"/>
</dbReference>
<evidence type="ECO:0000256" key="20">
    <source>
        <dbReference type="SAM" id="Coils"/>
    </source>
</evidence>
<keyword evidence="9" id="KW-0547">Nucleotide-binding</keyword>
<dbReference type="InterPro" id="IPR042222">
    <property type="entry name" value="Dynein_2_N"/>
</dbReference>
<dbReference type="Pfam" id="PF12775">
    <property type="entry name" value="AAA_7"/>
    <property type="match status" value="1"/>
</dbReference>
<evidence type="ECO:0000256" key="17">
    <source>
        <dbReference type="ARBA" id="ARBA00023212"/>
    </source>
</evidence>
<dbReference type="Pfam" id="PF08385">
    <property type="entry name" value="DHC_N1"/>
    <property type="match status" value="1"/>
</dbReference>
<dbReference type="Pfam" id="PF21264">
    <property type="entry name" value="DYNC2H1_AAA_dom"/>
    <property type="match status" value="1"/>
</dbReference>
<evidence type="ECO:0000256" key="13">
    <source>
        <dbReference type="ARBA" id="ARBA00023054"/>
    </source>
</evidence>
<keyword evidence="14" id="KW-0969">Cilium</keyword>
<evidence type="ECO:0000256" key="8">
    <source>
        <dbReference type="ARBA" id="ARBA00022701"/>
    </source>
</evidence>
<dbReference type="InterPro" id="IPR027417">
    <property type="entry name" value="P-loop_NTPase"/>
</dbReference>
<evidence type="ECO:0000256" key="4">
    <source>
        <dbReference type="ARBA" id="ARBA00008887"/>
    </source>
</evidence>
<dbReference type="Gene3D" id="1.20.58.1120">
    <property type="match status" value="1"/>
</dbReference>
<dbReference type="GeneID" id="101859067"/>
<dbReference type="Gene3D" id="1.20.140.100">
    <property type="entry name" value="Dynein heavy chain, N-terminal domain 2"/>
    <property type="match status" value="1"/>
</dbReference>
<dbReference type="InterPro" id="IPR042219">
    <property type="entry name" value="AAA_lid_11_sf"/>
</dbReference>
<comment type="similarity">
    <text evidence="4">Belongs to the dynein heavy chain family.</text>
</comment>
<feature type="domain" description="AAA+ ATPase" evidence="22">
    <location>
        <begin position="2505"/>
        <end position="2653"/>
    </location>
</feature>
<dbReference type="Gene3D" id="1.20.1270.280">
    <property type="match status" value="1"/>
</dbReference>
<dbReference type="Gene3D" id="1.20.920.30">
    <property type="match status" value="1"/>
</dbReference>
<dbReference type="Gene3D" id="6.10.140.1060">
    <property type="match status" value="1"/>
</dbReference>
<dbReference type="InterPro" id="IPR043160">
    <property type="entry name" value="Dynein_C_barrel"/>
</dbReference>
<evidence type="ECO:0000256" key="21">
    <source>
        <dbReference type="SAM" id="MobiDB-lite"/>
    </source>
</evidence>
<evidence type="ECO:0000256" key="15">
    <source>
        <dbReference type="ARBA" id="ARBA00023136"/>
    </source>
</evidence>
<keyword evidence="8" id="KW-0493">Microtubule</keyword>
<dbReference type="InterPro" id="IPR026983">
    <property type="entry name" value="DHC"/>
</dbReference>
<feature type="compositionally biased region" description="Acidic residues" evidence="21">
    <location>
        <begin position="83"/>
        <end position="92"/>
    </location>
</feature>
<dbReference type="InterPro" id="IPR024743">
    <property type="entry name" value="Dynein_HC_stalk"/>
</dbReference>
<keyword evidence="6" id="KW-1003">Cell membrane</keyword>
<sequence length="4541" mass="515522">MADTAEQEAGAPPAPAVVQSVEVPAFLSYLRRIVPVLLDDEDPNLKALQNAVADKQHLEAVKKFLTDPQTLSLIVQRPSLKEESEETAEGEGDGQNIPYTISTDVHFGSSKMASVVFIKRGPQLDGDKGLASQLRIMNFSEGSPYETLHAYISNAVAPYFKSYIKETGKAERDGDKMAPTVEKKIAELEMGLLHLQQNIDIPEITLPVNPVVHGVIKKCAEENRKPKVEEFGDKVDDAQFLNSLQSGVNRWIREIQKVTKLDRDPSSGTALQEISFWLNLERALLRIQEKRESTEIVLTLDILKHGKRFHATVSFDSDTGLKQAMATVNDYNQLMKDFPINDLLAATELDKIKLAVQSIFLHLRKIRSTKYPIQRGLKLVEAISRDLSTQMLKILGTRRLMHIPFDEFEKVMGASFEVFSSWDDEFDKLQGLLRDLVKKKREEHLRMVWRVNPAHKRLQGRLDHMRKFRRQHEQLRQVIIRVLRPVTVKRGSSPGNDEPEVKGEPVADEAADANAIEEVNLAYENVKEVDVLDVSKEGAESWEAATKRYEERIDRVETRITARLRDQLGTARNANEMFRIFSRFNALFVRPHIRGAIREYQTQLIQRVKDDIESLHEKFKVQYSQNQACHMSKARDFPPVSGSIIWARQIERQLNAYMRRVEDVLGKGWENHVDGQKLKADGDSFKMKLNTQELFDEWTGKVQNKQLTVQGKIYTITSVRVPNKGNILKLGVNFQREIIQLSKEVRNLRWLGFRVPLANVNKAHQANQLYPFAISLMESVQSYDKTLKKIEHKESLKLLIAGLRKEVQGLIAEGCGLQWESYKLDPYVQRLADTVINFQEKVDDLLSMEEEIEVEVRALETCGYNAGTFREILAKVQKAVDNLSLRSYSNLPQWVAHLDAEVEKKLASRLEAGLKAWTQTLLGKKESTVDHSMDTDDEPKQPAHKAGGDPKIKSLVHELRITNQLMYVSPPTEDAQFKILQELFAWEAVVTSLPRIQHSRYQVGLQSESEAEITYRSVLTKLPDGPIVLENAYSAIQKTVEEFCKYVNVWLRYQSLWDLNPDVLYSRLGNNLVKWMKTLEDIKSSRKTFDTSETQKEIGPLIVQFGKVQSKVSLKYDSWHKDVLGKFGGLLSNEMTEFHAQVSKSRSDLESQSIDTANTSEAVGLITHVQSLKRKVKSWEKQVETYKEGQRILERQRFQFPSNWLYIDNIEGEWGAFSDIMKRKDSSIQTRVASLQMKIASEDTLVENKTATLLQEWEKEKPVAGEMRPDQALKALTIFEGKFGRLKEERDNVSRAKEALELAEPGHVSPSHERMQVGLEELQDLKGVWQELCKVWEQIDELKEKPWLSVAPRKLRQSIDGLLNQMKELPARLRAYSSFEYVKKQLQGYAKVNVLIVELKSEALKERHWKQLMKRLRVNWVLSELTLGHIWDIDFVRHEPTIRDVISVAQGEMALEEFLKQVSEVWRSYELDMVNYQNKCRLIRGWDDLFTKVKEHINSVTAMKLSPYYKQFEEEALAWEDKLNRINSLFDVWIDVQRRWVYLEGIFTGSADIKHLLQVETSRFQGVSTEFLGLMKKVAKSPLVIDVLNIPNVQRQLERLADLLGKIQKALGEYLERERASFPRFYFVGDEDLLEIIGNSKNIPRLQKHFKKMFAGVASIILNEDDSHVTGLTSKEGEEVVFATPVSIAAHPKINEWLTLVEKEMRVTLAKLLANAIQDMSAFRTGEIEHAKFMAWVDKYQAQLVVLAVQIFWSENMENALQTAASKGGDNAPVVEVLKLVDSTLNVLADSVLVEQPPVRRKKLESLITELVHQRGVTRTMVKNKVNNPKSFDWLCQMRFYFDPKNTEVLQQLSIQMANAKFNYGFEYLGVQDKLVQTPLTDRCYLTMTQALEARLGGSPFGPAGTGKTESVKALGNQLGRFVLVFNCDETFDFQAMGRIFVGLCQVGAWGCFDEFNRLEEAVLSAVSMQIQVIQDAIKDKARSIELLERNVNIDHNSGIFITMNPAGKGYGGRQKLPDNLKQLFRPVAMSKPDNDLIAEVILFSEGFKQAKALGRKLVSIFTLSNELLTPQQHYDWGLRALKTVLSGCGNLLQNAKKGDNGKVDAGLEAKLAVQALRINTLSKLTFSDSKRFDALVRDVFPGVEFKDIEYESLGAAFREVCVENNLLVNENQVKKALELYEQLRQRMGVVVVGPSGSGKTTLWKILRLAMIKQGREVKQYVMNPKAMPRTQLLGQIDMDTREWTDGVLTYSARQVVREPQEVQSWIVCDGDIDPEWIESLNSVLDDNRLLTMPSGERIQFGPNVNFLFETHDLSCASPATISRMGMIFLSDEDVDVKALVNAWLKTQPETDQQMLSGWIEDYFYRGMQWVRKQNDLVVDTSLVGIVLNGLSHLHHVLCKAHFAVCLIHGLGGNLSEGSREVFAKEVFSWTNETPPDSRRPLDTYYDDRSGRLMQYNMEVEAVIGGTVEDLKAEHFMSSMSLPVIRTGDVQRALDYFLPWLDADNKQPFIICGPEGCGKGLLLRHAFDKLRSTQVAMVHCSAQTNPSHILQKLSQTCMVISTNTGRVYRPKDCERLLLYLKDINLPKPDKWGTCQMIAFLQQVVTYNGFYDSNLEWVGLEGVQIVASMNAGATLGRHKLTPRFTSVVRVCNVGYPDRDQLQTIYSAYLRPIMHRQLARHSVWGSASKVHALAASMIQFYEQLRSRFTVDDHSHYLFTPRDLTNWTLALLRYDLTAGSKDNTADTVLEVWAYEARRLFRDRIVGQDNRSKFDNMLMSVVRSDWSADIFDNIDNTYFVTWGARTDSGGPAVGAGAPLPPFGKPLGKLSEEDLKATIEKGIRMYSRENRELDILIFREVLDNMARVDRVLTKPSGSLLMAGRSGVGRRTAVSVVASMHQMQLFSPKISRGYGLKQFKNDLKTVMQQAGIEGEQVVLLLEDHQFVEPQFLELVNSLLSAGEVPGLYSPEELEPLLTPLRDLASEVGFRGTMISFFAARVLHNLHIVLVMDSTANSFTLHCESNPALYKQCSVQWMEGWSRESMVKVPWMLLTRPPKIEGGSIGEPKGHKKKLSGGEELLKCFLHVHESCSALGATPRRYMVFLNTYQSVYEKKKSSIQEKQQHLQAGVSKLNDAKVLVDDLKRKAGEQSHLLAEKQGEADAALKEITVSMQNAGDQKLEMEELKKSAAEENKVLEKRKKAIDTELAEVEPLVQEARRAVGSIKTESLSEIRALRAPPDVIRDILEGVLRLMGIFDTSWVSMKSFLAKRGVKEEIQTFDARKISPEIRKSVEELLKKNKDSFDPKSAKRASQAAEPLAAWVRANVQYSYVLEKIEPLEQEQNDLRRNLEKAESRMAKLSQALGEVDRKVAQLRTRFENLTKEAAELKIKLDKENETIDAAETLVSKLEGEYQRWNQQVGELSAELQTLPKRALLAAAFIAYLSAAPEDQRRDYLRQWRDTIGVDRFDLRRFLSTESEQLIWKGEGLPSDDLSMENALVILQIHDIPVGSSLRPFLVDPSSRATEWLKVHLKEQRLEVVNQQDANFSTALELAVRFGKTLIIQEVDGVEPVLFPLLRGDLTAQGPRYVVQIGEKTIDYNEEFRLFLTTRNPNPEIPPDAAAIITEVNFTTTRAGLTGQLLANTLQHEKPELEVRKTELLKQEEDLKIQLAKLESSLLQELANAKGNILENKELLDSLNQTKASSITISESLTESVRLQASLDQERNTYLPLAESGSCLYFVISDLAKINNMYRFSLAAFLRLFQRALLHKHDGSGTELRIKTLSSQLQMLVYEYVCRSLFKADRMMFAMHMVHGYRPDLFSENEWEAFSGMLVADVKGDSSRLPSWVDQERQSAMAAFKTNFPRLYQELDLEDSGLWSNFARSSQCEQEFPSAVERRLSLFQQVLVVQATRPDRLVSAMGLFACRALGMKELSPPSVNLKKLYTESIAAEPILIVISTGADPSQELQELATETVGFERYHQVAMGQGQSELAMKLVRECSKNGDWLCLKNLHLVTAWLPILEKEINTMQPHADFRLWLTSEVHPKFPTILLQSSLKVTYEAPPGVKRNLIRTYESWSPEYVSRGGSVIRSQALFALAWFHAVMQERRMYVPQGWTKFYEFSTSDLRAGADIIDRLCKGALYDANTFRNSGSGDEIQWQFFQGLFEFAIYGGRVDNVFDLRVMVSYLQQFFNGSVISQQNKNKRLGPLKIPGSTNIRDFADVIESLPEFDRPSYFGLPENIERSTQRNTSMQVITQLRVLQRSDAKASKFDKEVWASELGPILNMWKKLNQGQNLIQTKVSPPAERSGQDSPVLTFVLLERYNSIKLVQLVHGSLAALSKVIRGTQLLTSDVQNLAAALLNQETPLKWLSQWDGPEDPIQYLRGLVTRASAIQTWVERAESGALLRETLDLSELFRPDTFLNAFRQQIARESKCSMDSLKFACTWRGSVQGAKTIIKIGGLMLEGCTFDGSRLAENQRDSSTVSAIPPCVVSWIPKDSPDPYGMEETISLPIYYWAARDRIVTQLEVPCGGNKDQWLQTGAALFLKND</sequence>
<evidence type="ECO:0000256" key="5">
    <source>
        <dbReference type="ARBA" id="ARBA00022473"/>
    </source>
</evidence>
<dbReference type="InterPro" id="IPR003593">
    <property type="entry name" value="AAA+_ATPase"/>
</dbReference>
<keyword evidence="16" id="KW-0505">Motor protein</keyword>
<keyword evidence="5" id="KW-0217">Developmental protein</keyword>
<comment type="subcellular location">
    <subcellularLocation>
        <location evidence="2">Cell membrane</location>
        <topology evidence="2">Peripheral membrane protein</topology>
    </subcellularLocation>
    <subcellularLocation>
        <location evidence="1">Cell projection</location>
        <location evidence="1">Cilium</location>
    </subcellularLocation>
    <subcellularLocation>
        <location evidence="3">Cytoplasm</location>
        <location evidence="3">Cytoskeleton</location>
    </subcellularLocation>
</comment>
<feature type="coiled-coil region" evidence="20">
    <location>
        <begin position="3329"/>
        <end position="3419"/>
    </location>
</feature>
<evidence type="ECO:0000256" key="7">
    <source>
        <dbReference type="ARBA" id="ARBA00022490"/>
    </source>
</evidence>
<keyword evidence="11" id="KW-0067">ATP-binding</keyword>